<reference evidence="3" key="1">
    <citation type="journal article" date="2019" name="Int. J. Syst. Evol. Microbiol.">
        <title>The Global Catalogue of Microorganisms (GCM) 10K type strain sequencing project: providing services to taxonomists for standard genome sequencing and annotation.</title>
        <authorList>
            <consortium name="The Broad Institute Genomics Platform"/>
            <consortium name="The Broad Institute Genome Sequencing Center for Infectious Disease"/>
            <person name="Wu L."/>
            <person name="Ma J."/>
        </authorList>
    </citation>
    <scope>NUCLEOTIDE SEQUENCE [LARGE SCALE GENOMIC DNA]</scope>
    <source>
        <strain evidence="3">CGMCC 4.1622</strain>
    </source>
</reference>
<evidence type="ECO:0008006" key="4">
    <source>
        <dbReference type="Google" id="ProtNLM"/>
    </source>
</evidence>
<dbReference type="Proteomes" id="UP001596066">
    <property type="component" value="Unassembled WGS sequence"/>
</dbReference>
<name>A0ABW0VPZ0_9ACTN</name>
<gene>
    <name evidence="2" type="ORF">ACFPZF_37265</name>
</gene>
<evidence type="ECO:0000313" key="3">
    <source>
        <dbReference type="Proteomes" id="UP001596066"/>
    </source>
</evidence>
<organism evidence="2 3">
    <name type="scientific">Kitasatospora cinereorecta</name>
    <dbReference type="NCBI Taxonomy" id="285560"/>
    <lineage>
        <taxon>Bacteria</taxon>
        <taxon>Bacillati</taxon>
        <taxon>Actinomycetota</taxon>
        <taxon>Actinomycetes</taxon>
        <taxon>Kitasatosporales</taxon>
        <taxon>Streptomycetaceae</taxon>
        <taxon>Kitasatospora</taxon>
    </lineage>
</organism>
<evidence type="ECO:0000313" key="2">
    <source>
        <dbReference type="EMBL" id="MFC5646979.1"/>
    </source>
</evidence>
<feature type="region of interest" description="Disordered" evidence="1">
    <location>
        <begin position="151"/>
        <end position="173"/>
    </location>
</feature>
<dbReference type="RefSeq" id="WP_346148729.1">
    <property type="nucleotide sequence ID" value="NZ_BAAAUA010000054.1"/>
</dbReference>
<dbReference type="Gene3D" id="3.40.50.2300">
    <property type="match status" value="1"/>
</dbReference>
<keyword evidence="3" id="KW-1185">Reference proteome</keyword>
<accession>A0ABW0VPZ0</accession>
<sequence length="173" mass="18195">MMTKALSRRNRLLIALATLLAGTAVTLLWWKPWTHDSTPPRVAAADYSGRPSACLAAADDEATRAAAQNAWHAMQDAAKGQAVNVQQLTVPAATREQAAPYLAGLIAQHCTLIITVGPAAGSAVPDLLAPAAGTRFTTVDAGEDLHDPRITQLSSKEAPSRLADQVRGLTKPQ</sequence>
<comment type="caution">
    <text evidence="2">The sequence shown here is derived from an EMBL/GenBank/DDBJ whole genome shotgun (WGS) entry which is preliminary data.</text>
</comment>
<protein>
    <recommendedName>
        <fullName evidence="4">BMP family ABC transporter substrate-binding protein</fullName>
    </recommendedName>
</protein>
<dbReference type="EMBL" id="JBHSOC010000123">
    <property type="protein sequence ID" value="MFC5646979.1"/>
    <property type="molecule type" value="Genomic_DNA"/>
</dbReference>
<proteinExistence type="predicted"/>
<evidence type="ECO:0000256" key="1">
    <source>
        <dbReference type="SAM" id="MobiDB-lite"/>
    </source>
</evidence>